<dbReference type="InterPro" id="IPR049574">
    <property type="entry name" value="CrtA-like"/>
</dbReference>
<dbReference type="OrthoDB" id="701861at2"/>
<sequence length="230" mass="27285">MADQTQEIFSFHSFPVPLYQIPWYLFGNRFFRKSRGLIHSECLIPMLLGESLFSWKRYRIQEVVVFALWNSEKDLNDFLEKHKQGQIKKGWHLRLRMYRRWGSISEFSLARVIDRISKPDSTTVAITLARLKLKELFRFTKWGKPVETQVRNHPGKQKAFAAFRPPRHFLTFSVWDTEADMIQMVQGKNPNRDGSEHKEAMEERSKKDFHFEFTTLRFEIVGGSGFVVHE</sequence>
<accession>A0A4R9JQ23</accession>
<dbReference type="RefSeq" id="WP_135618941.1">
    <property type="nucleotide sequence ID" value="NZ_RQGG01000019.1"/>
</dbReference>
<name>A0A4R9JQ23_9LEPT</name>
<dbReference type="CDD" id="cd21650">
    <property type="entry name" value="CrtA-like"/>
    <property type="match status" value="1"/>
</dbReference>
<protein>
    <submittedName>
        <fullName evidence="1">Uncharacterized protein</fullName>
    </submittedName>
</protein>
<evidence type="ECO:0000313" key="2">
    <source>
        <dbReference type="Proteomes" id="UP000297609"/>
    </source>
</evidence>
<dbReference type="AlphaFoldDB" id="A0A4R9JQ23"/>
<keyword evidence="2" id="KW-1185">Reference proteome</keyword>
<comment type="caution">
    <text evidence="1">The sequence shown here is derived from an EMBL/GenBank/DDBJ whole genome shotgun (WGS) entry which is preliminary data.</text>
</comment>
<evidence type="ECO:0000313" key="1">
    <source>
        <dbReference type="EMBL" id="TGL54057.1"/>
    </source>
</evidence>
<proteinExistence type="predicted"/>
<organism evidence="1 2">
    <name type="scientific">Leptospira kemamanensis</name>
    <dbReference type="NCBI Taxonomy" id="2484942"/>
    <lineage>
        <taxon>Bacteria</taxon>
        <taxon>Pseudomonadati</taxon>
        <taxon>Spirochaetota</taxon>
        <taxon>Spirochaetia</taxon>
        <taxon>Leptospirales</taxon>
        <taxon>Leptospiraceae</taxon>
        <taxon>Leptospira</taxon>
    </lineage>
</organism>
<dbReference type="Proteomes" id="UP000297609">
    <property type="component" value="Unassembled WGS sequence"/>
</dbReference>
<dbReference type="EMBL" id="RQGG01000019">
    <property type="protein sequence ID" value="TGL54057.1"/>
    <property type="molecule type" value="Genomic_DNA"/>
</dbReference>
<gene>
    <name evidence="1" type="ORF">EHQ59_07640</name>
</gene>
<reference evidence="1" key="1">
    <citation type="journal article" date="2019" name="PLoS Negl. Trop. Dis.">
        <title>Revisiting the worldwide diversity of Leptospira species in the environment.</title>
        <authorList>
            <person name="Vincent A.T."/>
            <person name="Schiettekatte O."/>
            <person name="Bourhy P."/>
            <person name="Veyrier F.J."/>
            <person name="Picardeau M."/>
        </authorList>
    </citation>
    <scope>NUCLEOTIDE SEQUENCE [LARGE SCALE GENOMIC DNA]</scope>
    <source>
        <strain evidence="1">201702454</strain>
    </source>
</reference>